<feature type="non-terminal residue" evidence="1">
    <location>
        <position position="1"/>
    </location>
</feature>
<organism evidence="1">
    <name type="scientific">Solanum chacoense</name>
    <name type="common">Chaco potato</name>
    <dbReference type="NCBI Taxonomy" id="4108"/>
    <lineage>
        <taxon>Eukaryota</taxon>
        <taxon>Viridiplantae</taxon>
        <taxon>Streptophyta</taxon>
        <taxon>Embryophyta</taxon>
        <taxon>Tracheophyta</taxon>
        <taxon>Spermatophyta</taxon>
        <taxon>Magnoliopsida</taxon>
        <taxon>eudicotyledons</taxon>
        <taxon>Gunneridae</taxon>
        <taxon>Pentapetalae</taxon>
        <taxon>asterids</taxon>
        <taxon>lamiids</taxon>
        <taxon>Solanales</taxon>
        <taxon>Solanaceae</taxon>
        <taxon>Solanoideae</taxon>
        <taxon>Solaneae</taxon>
        <taxon>Solanum</taxon>
    </lineage>
</organism>
<proteinExistence type="predicted"/>
<evidence type="ECO:0000313" key="1">
    <source>
        <dbReference type="EMBL" id="JAP10548.1"/>
    </source>
</evidence>
<dbReference type="AlphaFoldDB" id="A0A0V0GQK2"/>
<reference evidence="1" key="1">
    <citation type="submission" date="2015-12" db="EMBL/GenBank/DDBJ databases">
        <title>Gene expression during late stages of embryo sac development: a critical building block for successful pollen-pistil interactions.</title>
        <authorList>
            <person name="Liu Y."/>
            <person name="Joly V."/>
            <person name="Sabar M."/>
            <person name="Matton D.P."/>
        </authorList>
    </citation>
    <scope>NUCLEOTIDE SEQUENCE</scope>
</reference>
<protein>
    <submittedName>
        <fullName evidence="1">Putative ovule protein</fullName>
    </submittedName>
</protein>
<name>A0A0V0GQK2_SOLCH</name>
<sequence length="86" mass="10469">IYLTNEVYICKIYKVTEVGKKYCIHLSFSNFTCEISRINFYRRARKSSRLSFRVWTQYWLIRGAMYLSEQVYGHSRLIHKKKSDVF</sequence>
<accession>A0A0V0GQK2</accession>
<dbReference type="EMBL" id="GEDG01032922">
    <property type="protein sequence ID" value="JAP10548.1"/>
    <property type="molecule type" value="Transcribed_RNA"/>
</dbReference>